<proteinExistence type="predicted"/>
<evidence type="ECO:0000259" key="2">
    <source>
        <dbReference type="Pfam" id="PF17118"/>
    </source>
</evidence>
<keyword evidence="1" id="KW-0732">Signal</keyword>
<comment type="caution">
    <text evidence="3">The sequence shown here is derived from an EMBL/GenBank/DDBJ whole genome shotgun (WGS) entry which is preliminary data.</text>
</comment>
<sequence>MMKKKLVVMAAIVTLVISLGGCAKKVSSQEAADAFINTEVYLKHFDKYETAFGSQVDAESESLVKEEIAKDLAAIGIEKGDSAQVVEALIEIMAEKTEITATVLSEEKKQAVIELTVQGFDMKKFTTNVEKKSQEKLLALIKAAGIEGVTSLDDLANLSKQGDYERILEINEEFQSNSKNLTDVIVAAVNELEVVEKEQKVTLTLSENAKNKKYWQVDEEAKTLNALQLLIFD</sequence>
<feature type="signal peptide" evidence="1">
    <location>
        <begin position="1"/>
        <end position="23"/>
    </location>
</feature>
<organism evidence="3 4">
    <name type="scientific">Vagococcus salmoninarum</name>
    <dbReference type="NCBI Taxonomy" id="2739"/>
    <lineage>
        <taxon>Bacteria</taxon>
        <taxon>Bacillati</taxon>
        <taxon>Bacillota</taxon>
        <taxon>Bacilli</taxon>
        <taxon>Lactobacillales</taxon>
        <taxon>Enterococcaceae</taxon>
        <taxon>Vagococcus</taxon>
    </lineage>
</organism>
<dbReference type="Pfam" id="PF17118">
    <property type="entry name" value="DUF5105"/>
    <property type="match status" value="1"/>
</dbReference>
<feature type="chain" id="PRO_5039004695" description="DUF5105 domain-containing protein" evidence="1">
    <location>
        <begin position="24"/>
        <end position="233"/>
    </location>
</feature>
<name>A0A429ZSX7_9ENTE</name>
<evidence type="ECO:0000256" key="1">
    <source>
        <dbReference type="SAM" id="SignalP"/>
    </source>
</evidence>
<dbReference type="Proteomes" id="UP000287239">
    <property type="component" value="Unassembled WGS sequence"/>
</dbReference>
<evidence type="ECO:0000313" key="4">
    <source>
        <dbReference type="Proteomes" id="UP000287239"/>
    </source>
</evidence>
<evidence type="ECO:0000313" key="3">
    <source>
        <dbReference type="EMBL" id="RST96827.1"/>
    </source>
</evidence>
<dbReference type="AlphaFoldDB" id="A0A429ZSX7"/>
<reference evidence="3 4" key="1">
    <citation type="submission" date="2017-05" db="EMBL/GenBank/DDBJ databases">
        <title>Vagococcus spp. assemblies.</title>
        <authorList>
            <person name="Gulvik C.A."/>
        </authorList>
    </citation>
    <scope>NUCLEOTIDE SEQUENCE [LARGE SCALE GENOMIC DNA]</scope>
    <source>
        <strain evidence="3 4">NCFB 2777</strain>
    </source>
</reference>
<gene>
    <name evidence="3" type="ORF">CBF35_04445</name>
</gene>
<dbReference type="PROSITE" id="PS51257">
    <property type="entry name" value="PROKAR_LIPOPROTEIN"/>
    <property type="match status" value="1"/>
</dbReference>
<keyword evidence="4" id="KW-1185">Reference proteome</keyword>
<dbReference type="InterPro" id="IPR031343">
    <property type="entry name" value="DUF5105"/>
</dbReference>
<feature type="domain" description="DUF5105" evidence="2">
    <location>
        <begin position="24"/>
        <end position="135"/>
    </location>
</feature>
<accession>A0A429ZSX7</accession>
<dbReference type="EMBL" id="NGJU01000005">
    <property type="protein sequence ID" value="RST96827.1"/>
    <property type="molecule type" value="Genomic_DNA"/>
</dbReference>
<protein>
    <recommendedName>
        <fullName evidence="2">DUF5105 domain-containing protein</fullName>
    </recommendedName>
</protein>